<evidence type="ECO:0000313" key="2">
    <source>
        <dbReference type="EMBL" id="VDP10202.1"/>
    </source>
</evidence>
<protein>
    <submittedName>
        <fullName evidence="4">Reverse transcriptase domain-containing protein</fullName>
    </submittedName>
</protein>
<gene>
    <name evidence="2" type="ORF">HPBE_LOCUS17914</name>
</gene>
<evidence type="ECO:0000256" key="1">
    <source>
        <dbReference type="SAM" id="MobiDB-lite"/>
    </source>
</evidence>
<feature type="region of interest" description="Disordered" evidence="1">
    <location>
        <begin position="38"/>
        <end position="67"/>
    </location>
</feature>
<reference evidence="4" key="2">
    <citation type="submission" date="2019-09" db="UniProtKB">
        <authorList>
            <consortium name="WormBaseParasite"/>
        </authorList>
    </citation>
    <scope>IDENTIFICATION</scope>
</reference>
<dbReference type="OrthoDB" id="410104at2759"/>
<evidence type="ECO:0000313" key="4">
    <source>
        <dbReference type="WBParaSite" id="HPBE_0001791501-mRNA-1"/>
    </source>
</evidence>
<dbReference type="WBParaSite" id="HPBE_0001791501-mRNA-1">
    <property type="protein sequence ID" value="HPBE_0001791501-mRNA-1"/>
    <property type="gene ID" value="HPBE_0001791501"/>
</dbReference>
<keyword evidence="3" id="KW-1185">Reference proteome</keyword>
<accession>A0A3P8A9H9</accession>
<feature type="compositionally biased region" description="Basic and acidic residues" evidence="1">
    <location>
        <begin position="40"/>
        <end position="56"/>
    </location>
</feature>
<dbReference type="Proteomes" id="UP000050761">
    <property type="component" value="Unassembled WGS sequence"/>
</dbReference>
<dbReference type="AlphaFoldDB" id="A0A183G7X0"/>
<evidence type="ECO:0000313" key="3">
    <source>
        <dbReference type="Proteomes" id="UP000050761"/>
    </source>
</evidence>
<sequence>MSVEAPQTGCPEHDKDKIYLTLEEAISRRGRIRVLQLPRDQTDLTHDEGLRTAGRPEEEESGHPIPGAFMPEISTTYAVFTARLVMKKYREKRKPATWHSWTWRKATTGYPAPCFGNPFVRGVSRSLISVIKDMYEGSKVVVRTPHEMTKKVDITLGILKGRF</sequence>
<organism evidence="3 4">
    <name type="scientific">Heligmosomoides polygyrus</name>
    <name type="common">Parasitic roundworm</name>
    <dbReference type="NCBI Taxonomy" id="6339"/>
    <lineage>
        <taxon>Eukaryota</taxon>
        <taxon>Metazoa</taxon>
        <taxon>Ecdysozoa</taxon>
        <taxon>Nematoda</taxon>
        <taxon>Chromadorea</taxon>
        <taxon>Rhabditida</taxon>
        <taxon>Rhabditina</taxon>
        <taxon>Rhabditomorpha</taxon>
        <taxon>Strongyloidea</taxon>
        <taxon>Heligmosomidae</taxon>
        <taxon>Heligmosomoides</taxon>
    </lineage>
</organism>
<name>A0A183G7X0_HELPZ</name>
<reference evidence="2 3" key="1">
    <citation type="submission" date="2018-11" db="EMBL/GenBank/DDBJ databases">
        <authorList>
            <consortium name="Pathogen Informatics"/>
        </authorList>
    </citation>
    <scope>NUCLEOTIDE SEQUENCE [LARGE SCALE GENOMIC DNA]</scope>
</reference>
<accession>A0A183G7X0</accession>
<dbReference type="EMBL" id="UZAH01030342">
    <property type="protein sequence ID" value="VDP10202.1"/>
    <property type="molecule type" value="Genomic_DNA"/>
</dbReference>
<proteinExistence type="predicted"/>